<evidence type="ECO:0000259" key="6">
    <source>
        <dbReference type="Pfam" id="PF08281"/>
    </source>
</evidence>
<evidence type="ECO:0000256" key="4">
    <source>
        <dbReference type="ARBA" id="ARBA00023163"/>
    </source>
</evidence>
<dbReference type="InterPro" id="IPR013324">
    <property type="entry name" value="RNA_pol_sigma_r3/r4-like"/>
</dbReference>
<dbReference type="InterPro" id="IPR036388">
    <property type="entry name" value="WH-like_DNA-bd_sf"/>
</dbReference>
<keyword evidence="3" id="KW-0731">Sigma factor</keyword>
<reference evidence="7 8" key="1">
    <citation type="submission" date="2019-04" db="EMBL/GenBank/DDBJ databases">
        <authorList>
            <person name="Liu A."/>
        </authorList>
    </citation>
    <scope>NUCLEOTIDE SEQUENCE [LARGE SCALE GENOMIC DNA]</scope>
    <source>
        <strain evidence="7 8">RZ03</strain>
    </source>
</reference>
<dbReference type="Pfam" id="PF04542">
    <property type="entry name" value="Sigma70_r2"/>
    <property type="match status" value="1"/>
</dbReference>
<sequence>MDDLVLVSKLKQGDKKAFKLLFECYYDRLVAYIITFCHDKMQAEDVVQLAFINLWEDREKLDEKKSPRSYLYAIAYNRYIDSIKKIKRKEKLLDIVWERALRSRISEDNEFLERRIEKMKQTIDLLPPKCKKIIQLNKIEGKKYSEIADSMGISIKTVESQMRIAFNKIREALKKDKMILFLMLKSIPLTSNKSQVSKLNL</sequence>
<dbReference type="InterPro" id="IPR014327">
    <property type="entry name" value="RNA_pol_sigma70_bacteroid"/>
</dbReference>
<gene>
    <name evidence="7" type="ORF">EM932_14160</name>
</gene>
<dbReference type="InterPro" id="IPR013249">
    <property type="entry name" value="RNA_pol_sigma70_r4_t2"/>
</dbReference>
<dbReference type="GO" id="GO:0006352">
    <property type="term" value="P:DNA-templated transcription initiation"/>
    <property type="evidence" value="ECO:0007669"/>
    <property type="project" value="InterPro"/>
</dbReference>
<dbReference type="SUPFAM" id="SSF88946">
    <property type="entry name" value="Sigma2 domain of RNA polymerase sigma factors"/>
    <property type="match status" value="1"/>
</dbReference>
<dbReference type="GO" id="GO:0016987">
    <property type="term" value="F:sigma factor activity"/>
    <property type="evidence" value="ECO:0007669"/>
    <property type="project" value="UniProtKB-KW"/>
</dbReference>
<keyword evidence="2" id="KW-0805">Transcription regulation</keyword>
<keyword evidence="4" id="KW-0804">Transcription</keyword>
<dbReference type="SUPFAM" id="SSF88659">
    <property type="entry name" value="Sigma3 and sigma4 domains of RNA polymerase sigma factors"/>
    <property type="match status" value="1"/>
</dbReference>
<dbReference type="InterPro" id="IPR013325">
    <property type="entry name" value="RNA_pol_sigma_r2"/>
</dbReference>
<evidence type="ECO:0000256" key="1">
    <source>
        <dbReference type="ARBA" id="ARBA00010641"/>
    </source>
</evidence>
<dbReference type="Gene3D" id="1.10.10.10">
    <property type="entry name" value="Winged helix-like DNA-binding domain superfamily/Winged helix DNA-binding domain"/>
    <property type="match status" value="1"/>
</dbReference>
<dbReference type="RefSeq" id="WP_135877848.1">
    <property type="nucleotide sequence ID" value="NZ_SRSO01000020.1"/>
</dbReference>
<protein>
    <submittedName>
        <fullName evidence="7">RNA polymerase sigma-70 factor</fullName>
    </submittedName>
</protein>
<dbReference type="InterPro" id="IPR039425">
    <property type="entry name" value="RNA_pol_sigma-70-like"/>
</dbReference>
<dbReference type="PANTHER" id="PTHR43133:SF46">
    <property type="entry name" value="RNA POLYMERASE SIGMA-70 FACTOR ECF SUBFAMILY"/>
    <property type="match status" value="1"/>
</dbReference>
<evidence type="ECO:0000256" key="2">
    <source>
        <dbReference type="ARBA" id="ARBA00023015"/>
    </source>
</evidence>
<evidence type="ECO:0000313" key="7">
    <source>
        <dbReference type="EMBL" id="TGV01814.1"/>
    </source>
</evidence>
<dbReference type="GO" id="GO:0003677">
    <property type="term" value="F:DNA binding"/>
    <property type="evidence" value="ECO:0007669"/>
    <property type="project" value="InterPro"/>
</dbReference>
<dbReference type="Pfam" id="PF08281">
    <property type="entry name" value="Sigma70_r4_2"/>
    <property type="match status" value="1"/>
</dbReference>
<name>A0A4V3P4K8_9FLAO</name>
<accession>A0A4V3P4K8</accession>
<dbReference type="EMBL" id="SRSO01000020">
    <property type="protein sequence ID" value="TGV01814.1"/>
    <property type="molecule type" value="Genomic_DNA"/>
</dbReference>
<comment type="similarity">
    <text evidence="1">Belongs to the sigma-70 factor family. ECF subfamily.</text>
</comment>
<feature type="domain" description="RNA polymerase sigma factor 70 region 4 type 2" evidence="6">
    <location>
        <begin position="118"/>
        <end position="163"/>
    </location>
</feature>
<evidence type="ECO:0000259" key="5">
    <source>
        <dbReference type="Pfam" id="PF04542"/>
    </source>
</evidence>
<evidence type="ECO:0000256" key="3">
    <source>
        <dbReference type="ARBA" id="ARBA00023082"/>
    </source>
</evidence>
<feature type="domain" description="RNA polymerase sigma-70 region 2" evidence="5">
    <location>
        <begin position="21"/>
        <end position="88"/>
    </location>
</feature>
<dbReference type="InterPro" id="IPR014284">
    <property type="entry name" value="RNA_pol_sigma-70_dom"/>
</dbReference>
<dbReference type="Gene3D" id="1.10.1740.10">
    <property type="match status" value="1"/>
</dbReference>
<dbReference type="NCBIfam" id="TIGR02937">
    <property type="entry name" value="sigma70-ECF"/>
    <property type="match status" value="1"/>
</dbReference>
<evidence type="ECO:0000313" key="8">
    <source>
        <dbReference type="Proteomes" id="UP000307602"/>
    </source>
</evidence>
<proteinExistence type="inferred from homology"/>
<dbReference type="InterPro" id="IPR007627">
    <property type="entry name" value="RNA_pol_sigma70_r2"/>
</dbReference>
<dbReference type="NCBIfam" id="TIGR02985">
    <property type="entry name" value="Sig70_bacteroi1"/>
    <property type="match status" value="1"/>
</dbReference>
<dbReference type="AlphaFoldDB" id="A0A4V3P4K8"/>
<dbReference type="CDD" id="cd06171">
    <property type="entry name" value="Sigma70_r4"/>
    <property type="match status" value="1"/>
</dbReference>
<dbReference type="Proteomes" id="UP000307602">
    <property type="component" value="Unassembled WGS sequence"/>
</dbReference>
<keyword evidence="8" id="KW-1185">Reference proteome</keyword>
<comment type="caution">
    <text evidence="7">The sequence shown here is derived from an EMBL/GenBank/DDBJ whole genome shotgun (WGS) entry which is preliminary data.</text>
</comment>
<organism evidence="7 8">
    <name type="scientific">Flavivirga rizhaonensis</name>
    <dbReference type="NCBI Taxonomy" id="2559571"/>
    <lineage>
        <taxon>Bacteria</taxon>
        <taxon>Pseudomonadati</taxon>
        <taxon>Bacteroidota</taxon>
        <taxon>Flavobacteriia</taxon>
        <taxon>Flavobacteriales</taxon>
        <taxon>Flavobacteriaceae</taxon>
        <taxon>Flavivirga</taxon>
    </lineage>
</organism>
<dbReference type="PANTHER" id="PTHR43133">
    <property type="entry name" value="RNA POLYMERASE ECF-TYPE SIGMA FACTO"/>
    <property type="match status" value="1"/>
</dbReference>
<dbReference type="OrthoDB" id="1100095at2"/>